<organism evidence="2 3">
    <name type="scientific">Bacteroides difficilis</name>
    <dbReference type="NCBI Taxonomy" id="2763021"/>
    <lineage>
        <taxon>Bacteria</taxon>
        <taxon>Pseudomonadati</taxon>
        <taxon>Bacteroidota</taxon>
        <taxon>Bacteroidia</taxon>
        <taxon>Bacteroidales</taxon>
        <taxon>Bacteroidaceae</taxon>
        <taxon>Bacteroides</taxon>
    </lineage>
</organism>
<sequence>MKNKIYTTFIHLGALLMLLPAIVSSCLYEEPELTADGTKGADPTQVNIMSEVTLDMNLAPLEINNTRAATTSGYNYRFTVIAYEGKEEVARQEIYEAVRPEQPSVSLPISMKLHARKYQLVVWADYIRNQEGNYTLFYDTGNMERILRAGSYKGNSNYYDAFYGTATLNLTPYRDQWNAIVPIDIQMVRPLARYELIATDVDKFLKKIKDKEITGNQFTISIKYGYYLTTGFNALTGQVKHPLQYVSYSKSIPLPTEGTEELPIGFDYVFVNGEGSFVSLTIEITNEKSNVVARYRNLKVPYKQNHLTTVRGKFLSANPGIDIDTDFDDDIIVDLDRL</sequence>
<protein>
    <recommendedName>
        <fullName evidence="1">DUF6562 domain-containing protein</fullName>
    </recommendedName>
</protein>
<evidence type="ECO:0000313" key="2">
    <source>
        <dbReference type="EMBL" id="MBC5604019.1"/>
    </source>
</evidence>
<keyword evidence="3" id="KW-1185">Reference proteome</keyword>
<dbReference type="Proteomes" id="UP000600600">
    <property type="component" value="Unassembled WGS sequence"/>
</dbReference>
<gene>
    <name evidence="2" type="ORF">H8S67_04965</name>
</gene>
<dbReference type="RefSeq" id="WP_186966649.1">
    <property type="nucleotide sequence ID" value="NZ_JACOOE010000002.1"/>
</dbReference>
<dbReference type="Pfam" id="PF20200">
    <property type="entry name" value="DUF6562"/>
    <property type="match status" value="1"/>
</dbReference>
<evidence type="ECO:0000259" key="1">
    <source>
        <dbReference type="Pfam" id="PF20200"/>
    </source>
</evidence>
<feature type="domain" description="DUF6562" evidence="1">
    <location>
        <begin position="43"/>
        <end position="336"/>
    </location>
</feature>
<name>A0ABR7C911_9BACE</name>
<evidence type="ECO:0000313" key="3">
    <source>
        <dbReference type="Proteomes" id="UP000600600"/>
    </source>
</evidence>
<accession>A0ABR7C911</accession>
<dbReference type="PROSITE" id="PS51257">
    <property type="entry name" value="PROKAR_LIPOPROTEIN"/>
    <property type="match status" value="1"/>
</dbReference>
<dbReference type="EMBL" id="JACOOE010000002">
    <property type="protein sequence ID" value="MBC5604019.1"/>
    <property type="molecule type" value="Genomic_DNA"/>
</dbReference>
<comment type="caution">
    <text evidence="2">The sequence shown here is derived from an EMBL/GenBank/DDBJ whole genome shotgun (WGS) entry which is preliminary data.</text>
</comment>
<proteinExistence type="predicted"/>
<reference evidence="2 3" key="1">
    <citation type="submission" date="2020-08" db="EMBL/GenBank/DDBJ databases">
        <title>Genome public.</title>
        <authorList>
            <person name="Liu C."/>
            <person name="Sun Q."/>
        </authorList>
    </citation>
    <scope>NUCLEOTIDE SEQUENCE [LARGE SCALE GENOMIC DNA]</scope>
    <source>
        <strain evidence="2 3">M27</strain>
    </source>
</reference>
<dbReference type="InterPro" id="IPR046692">
    <property type="entry name" value="DUF6562"/>
</dbReference>